<feature type="compositionally biased region" description="Basic and acidic residues" evidence="1">
    <location>
        <begin position="35"/>
        <end position="52"/>
    </location>
</feature>
<keyword evidence="3" id="KW-1185">Reference proteome</keyword>
<comment type="caution">
    <text evidence="2">The sequence shown here is derived from an EMBL/GenBank/DDBJ whole genome shotgun (WGS) entry which is preliminary data.</text>
</comment>
<protein>
    <submittedName>
        <fullName evidence="2">Uncharacterized protein</fullName>
    </submittedName>
</protein>
<evidence type="ECO:0000313" key="3">
    <source>
        <dbReference type="Proteomes" id="UP000696485"/>
    </source>
</evidence>
<proteinExistence type="predicted"/>
<gene>
    <name evidence="2" type="ORF">BG006_001418</name>
</gene>
<evidence type="ECO:0000256" key="1">
    <source>
        <dbReference type="SAM" id="MobiDB-lite"/>
    </source>
</evidence>
<sequence>MSLFLQKTMNHEQRSAEFVSGDKAGKICDSQAAQAHDEAQQQNQDGHEHRTAEFVSANQADKKSQQPQKEGARRAQ</sequence>
<dbReference type="EMBL" id="JAAAUY010000128">
    <property type="protein sequence ID" value="KAF9334827.1"/>
    <property type="molecule type" value="Genomic_DNA"/>
</dbReference>
<reference evidence="2" key="1">
    <citation type="journal article" date="2020" name="Fungal Divers.">
        <title>Resolving the Mortierellaceae phylogeny through synthesis of multi-gene phylogenetics and phylogenomics.</title>
        <authorList>
            <person name="Vandepol N."/>
            <person name="Liber J."/>
            <person name="Desiro A."/>
            <person name="Na H."/>
            <person name="Kennedy M."/>
            <person name="Barry K."/>
            <person name="Grigoriev I.V."/>
            <person name="Miller A.N."/>
            <person name="O'Donnell K."/>
            <person name="Stajich J.E."/>
            <person name="Bonito G."/>
        </authorList>
    </citation>
    <scope>NUCLEOTIDE SEQUENCE</scope>
    <source>
        <strain evidence="2">NVP1</strain>
    </source>
</reference>
<dbReference type="AlphaFoldDB" id="A0A9P5VP47"/>
<name>A0A9P5VP47_9FUNG</name>
<accession>A0A9P5VP47</accession>
<dbReference type="Proteomes" id="UP000696485">
    <property type="component" value="Unassembled WGS sequence"/>
</dbReference>
<feature type="region of interest" description="Disordered" evidence="1">
    <location>
        <begin position="1"/>
        <end position="76"/>
    </location>
</feature>
<evidence type="ECO:0000313" key="2">
    <source>
        <dbReference type="EMBL" id="KAF9334827.1"/>
    </source>
</evidence>
<organism evidence="2 3">
    <name type="scientific">Podila minutissima</name>
    <dbReference type="NCBI Taxonomy" id="64525"/>
    <lineage>
        <taxon>Eukaryota</taxon>
        <taxon>Fungi</taxon>
        <taxon>Fungi incertae sedis</taxon>
        <taxon>Mucoromycota</taxon>
        <taxon>Mortierellomycotina</taxon>
        <taxon>Mortierellomycetes</taxon>
        <taxon>Mortierellales</taxon>
        <taxon>Mortierellaceae</taxon>
        <taxon>Podila</taxon>
    </lineage>
</organism>
<feature type="compositionally biased region" description="Basic and acidic residues" evidence="1">
    <location>
        <begin position="60"/>
        <end position="76"/>
    </location>
</feature>